<dbReference type="RefSeq" id="WP_097278297.1">
    <property type="nucleotide sequence ID" value="NZ_OCNJ01000002.1"/>
</dbReference>
<dbReference type="InterPro" id="IPR008514">
    <property type="entry name" value="T6SS_Hcp"/>
</dbReference>
<evidence type="ECO:0000313" key="2">
    <source>
        <dbReference type="Proteomes" id="UP000219621"/>
    </source>
</evidence>
<evidence type="ECO:0000313" key="1">
    <source>
        <dbReference type="EMBL" id="SOD92693.1"/>
    </source>
</evidence>
<dbReference type="Gene3D" id="2.30.110.20">
    <property type="entry name" value="Hcp1-like"/>
    <property type="match status" value="1"/>
</dbReference>
<organism evidence="1 2">
    <name type="scientific">Caenispirillum bisanense</name>
    <dbReference type="NCBI Taxonomy" id="414052"/>
    <lineage>
        <taxon>Bacteria</taxon>
        <taxon>Pseudomonadati</taxon>
        <taxon>Pseudomonadota</taxon>
        <taxon>Alphaproteobacteria</taxon>
        <taxon>Rhodospirillales</taxon>
        <taxon>Novispirillaceae</taxon>
        <taxon>Caenispirillum</taxon>
    </lineage>
</organism>
<dbReference type="SUPFAM" id="SSF141452">
    <property type="entry name" value="Hcp1-like"/>
    <property type="match status" value="2"/>
</dbReference>
<dbReference type="EMBL" id="OCNJ01000002">
    <property type="protein sequence ID" value="SOD92693.1"/>
    <property type="molecule type" value="Genomic_DNA"/>
</dbReference>
<dbReference type="Pfam" id="PF05638">
    <property type="entry name" value="T6SS_HCP"/>
    <property type="match status" value="1"/>
</dbReference>
<sequence>MQVIFLDFPGVKGEVTLAGFKGLVACTDFKMSCAMGPLGETKLKDRLPALDGDEQEARMAMGIDNISITRTVDKATPKFFELAFADKDELGGGETAKILVCRAFERDDPLGLGNMQLDVSLSGASLTSGVQWTEPFLKITLSDSHITSHEISLSNDSLTEDFTIGFKKVKMEYIVYKNGKCVGNVVAAVDVASRD</sequence>
<name>A0A286GAZ0_9PROT</name>
<accession>A0A286GAZ0</accession>
<dbReference type="Proteomes" id="UP000219621">
    <property type="component" value="Unassembled WGS sequence"/>
</dbReference>
<dbReference type="OrthoDB" id="7307593at2"/>
<reference evidence="1 2" key="1">
    <citation type="submission" date="2017-09" db="EMBL/GenBank/DDBJ databases">
        <authorList>
            <person name="Ehlers B."/>
            <person name="Leendertz F.H."/>
        </authorList>
    </citation>
    <scope>NUCLEOTIDE SEQUENCE [LARGE SCALE GENOMIC DNA]</scope>
    <source>
        <strain evidence="1 2">USBA 140</strain>
    </source>
</reference>
<protein>
    <submittedName>
        <fullName evidence="1">Type VI secretion system effector, Hcp</fullName>
    </submittedName>
</protein>
<keyword evidence="2" id="KW-1185">Reference proteome</keyword>
<proteinExistence type="predicted"/>
<dbReference type="InterPro" id="IPR036624">
    <property type="entry name" value="Hcp1-lik_sf"/>
</dbReference>
<dbReference type="AlphaFoldDB" id="A0A286GAZ0"/>
<gene>
    <name evidence="1" type="ORF">SAMN05421508_102563</name>
</gene>